<dbReference type="EMBL" id="KZ805482">
    <property type="protein sequence ID" value="PVH95848.1"/>
    <property type="molecule type" value="Genomic_DNA"/>
</dbReference>
<reference evidence="3 4" key="1">
    <citation type="journal article" date="2018" name="Sci. Rep.">
        <title>Comparative genomics provides insights into the lifestyle and reveals functional heterogeneity of dark septate endophytic fungi.</title>
        <authorList>
            <person name="Knapp D.G."/>
            <person name="Nemeth J.B."/>
            <person name="Barry K."/>
            <person name="Hainaut M."/>
            <person name="Henrissat B."/>
            <person name="Johnson J."/>
            <person name="Kuo A."/>
            <person name="Lim J.H.P."/>
            <person name="Lipzen A."/>
            <person name="Nolan M."/>
            <person name="Ohm R.A."/>
            <person name="Tamas L."/>
            <person name="Grigoriev I.V."/>
            <person name="Spatafora J.W."/>
            <person name="Nagy L.G."/>
            <person name="Kovacs G.M."/>
        </authorList>
    </citation>
    <scope>NUCLEOTIDE SEQUENCE [LARGE SCALE GENOMIC DNA]</scope>
    <source>
        <strain evidence="3 4">DSE2036</strain>
    </source>
</reference>
<feature type="transmembrane region" description="Helical" evidence="2">
    <location>
        <begin position="227"/>
        <end position="251"/>
    </location>
</feature>
<feature type="compositionally biased region" description="Polar residues" evidence="1">
    <location>
        <begin position="60"/>
        <end position="74"/>
    </location>
</feature>
<evidence type="ECO:0000256" key="2">
    <source>
        <dbReference type="SAM" id="Phobius"/>
    </source>
</evidence>
<feature type="compositionally biased region" description="Polar residues" evidence="1">
    <location>
        <begin position="21"/>
        <end position="31"/>
    </location>
</feature>
<feature type="transmembrane region" description="Helical" evidence="2">
    <location>
        <begin position="178"/>
        <end position="200"/>
    </location>
</feature>
<proteinExistence type="predicted"/>
<evidence type="ECO:0000313" key="3">
    <source>
        <dbReference type="EMBL" id="PVH95848.1"/>
    </source>
</evidence>
<evidence type="ECO:0000256" key="1">
    <source>
        <dbReference type="SAM" id="MobiDB-lite"/>
    </source>
</evidence>
<accession>A0A2V1DCT1</accession>
<sequence length="272" mass="30595">MAHHNPPSDSQGESYEMSVFISRTTPLQPSRNPFEDPHLSEETSSPSAQPSVQPPVGLSAQPSTQPLTQRSAPQQMPRFQRVRQCFCNFRSLEPKKRNIIIKGLLFCTLSLPAALSVLFDLADPAVDPGVVNETLYICSMMFFFIPAMVVTMGLTCWECHDLISSICRKHNTTPGIRAAYVELCADVLIWVVYLIAAVVFHEIFEPRPVWGDYRKLTAKEEKHQQNFYVIVFGPMPMVIFIAFQVIVRPIVHLVSCGIKRSARSRTGDAQFP</sequence>
<keyword evidence="4" id="KW-1185">Reference proteome</keyword>
<keyword evidence="2" id="KW-0812">Transmembrane</keyword>
<evidence type="ECO:0000313" key="4">
    <source>
        <dbReference type="Proteomes" id="UP000244855"/>
    </source>
</evidence>
<feature type="transmembrane region" description="Helical" evidence="2">
    <location>
        <begin position="134"/>
        <end position="157"/>
    </location>
</feature>
<protein>
    <submittedName>
        <fullName evidence="3">Uncharacterized protein</fullName>
    </submittedName>
</protein>
<keyword evidence="2" id="KW-1133">Transmembrane helix</keyword>
<name>A0A2V1DCT1_9PLEO</name>
<feature type="region of interest" description="Disordered" evidence="1">
    <location>
        <begin position="1"/>
        <end position="75"/>
    </location>
</feature>
<feature type="compositionally biased region" description="Low complexity" evidence="1">
    <location>
        <begin position="44"/>
        <end position="56"/>
    </location>
</feature>
<organism evidence="3 4">
    <name type="scientific">Periconia macrospinosa</name>
    <dbReference type="NCBI Taxonomy" id="97972"/>
    <lineage>
        <taxon>Eukaryota</taxon>
        <taxon>Fungi</taxon>
        <taxon>Dikarya</taxon>
        <taxon>Ascomycota</taxon>
        <taxon>Pezizomycotina</taxon>
        <taxon>Dothideomycetes</taxon>
        <taxon>Pleosporomycetidae</taxon>
        <taxon>Pleosporales</taxon>
        <taxon>Massarineae</taxon>
        <taxon>Periconiaceae</taxon>
        <taxon>Periconia</taxon>
    </lineage>
</organism>
<dbReference type="Proteomes" id="UP000244855">
    <property type="component" value="Unassembled WGS sequence"/>
</dbReference>
<keyword evidence="2" id="KW-0472">Membrane</keyword>
<dbReference type="AlphaFoldDB" id="A0A2V1DCT1"/>
<feature type="transmembrane region" description="Helical" evidence="2">
    <location>
        <begin position="99"/>
        <end position="122"/>
    </location>
</feature>
<gene>
    <name evidence="3" type="ORF">DM02DRAFT_659762</name>
</gene>